<evidence type="ECO:0000256" key="2">
    <source>
        <dbReference type="SAM" id="SignalP"/>
    </source>
</evidence>
<dbReference type="VEuPathDB" id="CryptoDB:Cvel_22589"/>
<protein>
    <recommendedName>
        <fullName evidence="4">DUF5077 domain-containing protein</fullName>
    </recommendedName>
</protein>
<reference evidence="3" key="1">
    <citation type="submission" date="2014-11" db="EMBL/GenBank/DDBJ databases">
        <authorList>
            <person name="Otto D Thomas"/>
            <person name="Naeem Raeece"/>
        </authorList>
    </citation>
    <scope>NUCLEOTIDE SEQUENCE</scope>
</reference>
<dbReference type="AlphaFoldDB" id="A0A0G4GMR2"/>
<feature type="region of interest" description="Disordered" evidence="1">
    <location>
        <begin position="274"/>
        <end position="327"/>
    </location>
</feature>
<dbReference type="Pfam" id="PF11958">
    <property type="entry name" value="DUF3472"/>
    <property type="match status" value="1"/>
</dbReference>
<evidence type="ECO:0000256" key="1">
    <source>
        <dbReference type="SAM" id="MobiDB-lite"/>
    </source>
</evidence>
<feature type="region of interest" description="Disordered" evidence="1">
    <location>
        <begin position="381"/>
        <end position="462"/>
    </location>
</feature>
<dbReference type="InterPro" id="IPR021862">
    <property type="entry name" value="DUF3472"/>
</dbReference>
<feature type="compositionally biased region" description="Basic and acidic residues" evidence="1">
    <location>
        <begin position="410"/>
        <end position="422"/>
    </location>
</feature>
<proteinExistence type="predicted"/>
<dbReference type="EMBL" id="CDMZ01001363">
    <property type="protein sequence ID" value="CEM31484.1"/>
    <property type="molecule type" value="Genomic_DNA"/>
</dbReference>
<name>A0A0G4GMR2_9ALVE</name>
<keyword evidence="2" id="KW-0732">Signal</keyword>
<feature type="signal peptide" evidence="2">
    <location>
        <begin position="1"/>
        <end position="20"/>
    </location>
</feature>
<evidence type="ECO:0008006" key="4">
    <source>
        <dbReference type="Google" id="ProtNLM"/>
    </source>
</evidence>
<feature type="compositionally biased region" description="Low complexity" evidence="1">
    <location>
        <begin position="427"/>
        <end position="438"/>
    </location>
</feature>
<sequence>MRRALTALFIALACPAQVTAQHVWYKWTPAKSEQLVQSMHTVFRWTQMAVGNVFFATQFFTPTQGGYFGAQCHEDGTQMILFSLWDFNNTYKNAWGISPWCGRFGGEGEGSHCGLMYPMLPGVDYEFHVAIEGRNKTGTFIGASIKDGLTKQSMPIGQIWYEDVEGHGVAELGSIRTTSVSFQEYYTSGTFYSSGGFSGPFFGEDPEGPGAPADADADCDDISKVSACIPGKGCGRPHAHFEKGGMITKECGPRLWQSPECRWQRCAPTLPSLPFPLPRGGRIPFKPTATSPTGTGRGAEGGHEGEEKGGVDPGMGSKFPGWSGGDSFRREETAFEVKGDAEELESPAAVNSADSMEALTEGFFQGDGHSGSSVTLTHEEKEQRTVWGGQPPEQAKRGSEESLVELINVKAEEKGKNEKEASRIPGSLQTSSSFSSVSKTHEKGKDSGSPISERLQVEGVEMREKTRGSRWMEGFTREFEELKALYQAQAAEIAELRAILGHLHSTSFSALAKGIKPIYYYAGTVEEFEDWVRVCKKYRDFYGMTDAQLLTTADSHFKSDAVKAVKLAEKNGHMPATWLELQTVLLTCFQDRRTCDDHRDKLDRMKCAGLSGTDLKMYTSNFISKMLFILNMNMSDKVYQYEKGFPEDV</sequence>
<evidence type="ECO:0000313" key="3">
    <source>
        <dbReference type="EMBL" id="CEM31484.1"/>
    </source>
</evidence>
<feature type="compositionally biased region" description="Basic and acidic residues" evidence="1">
    <location>
        <begin position="300"/>
        <end position="310"/>
    </location>
</feature>
<organism evidence="3">
    <name type="scientific">Chromera velia CCMP2878</name>
    <dbReference type="NCBI Taxonomy" id="1169474"/>
    <lineage>
        <taxon>Eukaryota</taxon>
        <taxon>Sar</taxon>
        <taxon>Alveolata</taxon>
        <taxon>Colpodellida</taxon>
        <taxon>Chromeraceae</taxon>
        <taxon>Chromera</taxon>
    </lineage>
</organism>
<gene>
    <name evidence="3" type="ORF">Cvel_22589</name>
</gene>
<feature type="chain" id="PRO_5005190226" description="DUF5077 domain-containing protein" evidence="2">
    <location>
        <begin position="21"/>
        <end position="649"/>
    </location>
</feature>
<accession>A0A0G4GMR2</accession>